<dbReference type="InterPro" id="IPR029028">
    <property type="entry name" value="Alpha/beta_knot_MTases"/>
</dbReference>
<accession>A0A939SCP4</accession>
<dbReference type="RefSeq" id="WP_208098404.1">
    <property type="nucleotide sequence ID" value="NZ_JAGDYM010000013.1"/>
</dbReference>
<dbReference type="PANTHER" id="PTHR43191">
    <property type="entry name" value="RRNA METHYLTRANSFERASE 3"/>
    <property type="match status" value="1"/>
</dbReference>
<evidence type="ECO:0000259" key="4">
    <source>
        <dbReference type="Pfam" id="PF04705"/>
    </source>
</evidence>
<dbReference type="Proteomes" id="UP000664382">
    <property type="component" value="Unassembled WGS sequence"/>
</dbReference>
<evidence type="ECO:0000259" key="3">
    <source>
        <dbReference type="Pfam" id="PF00588"/>
    </source>
</evidence>
<dbReference type="InterPro" id="IPR029064">
    <property type="entry name" value="Ribosomal_eL30-like_sf"/>
</dbReference>
<keyword evidence="2" id="KW-0808">Transferase</keyword>
<dbReference type="GO" id="GO:0003723">
    <property type="term" value="F:RNA binding"/>
    <property type="evidence" value="ECO:0007669"/>
    <property type="project" value="InterPro"/>
</dbReference>
<keyword evidence="1" id="KW-0489">Methyltransferase</keyword>
<sequence length="297" mass="31688">MSSRTLTIEAAAHSDAQPIDSVRHPVARRVADVLRNRSDKPRVIVIDDAENIAQAASSGIRVDSLYATRSAVSDLTSLVQVADDVPHHILEDRVAGELFGEQKRARAFALARAPRAPLLADLRETSGDLVVLDGVRLVGNIGAIARTACALGAAGIILLDSGLRTTYDRRLIRASRGLVFSIPIVLAERRECIEFLRHEQVSIATLSAEAESPLHAIRSVTNRLAVVLGGERDGVSQDLSSLADHHYSISMAPEVESLNVSVTAGIALYEHGAGSEATPTDTGCLRADASAVRKEND</sequence>
<evidence type="ECO:0000256" key="2">
    <source>
        <dbReference type="ARBA" id="ARBA00022679"/>
    </source>
</evidence>
<dbReference type="InterPro" id="IPR006795">
    <property type="entry name" value="Thiostrepton-R_Mease_TSNR_N"/>
</dbReference>
<evidence type="ECO:0008006" key="7">
    <source>
        <dbReference type="Google" id="ProtNLM"/>
    </source>
</evidence>
<dbReference type="PANTHER" id="PTHR43191:SF2">
    <property type="entry name" value="RRNA METHYLTRANSFERASE 3, MITOCHONDRIAL"/>
    <property type="match status" value="1"/>
</dbReference>
<organism evidence="5 6">
    <name type="scientific">Leucobacter weissii</name>
    <dbReference type="NCBI Taxonomy" id="1983706"/>
    <lineage>
        <taxon>Bacteria</taxon>
        <taxon>Bacillati</taxon>
        <taxon>Actinomycetota</taxon>
        <taxon>Actinomycetes</taxon>
        <taxon>Micrococcales</taxon>
        <taxon>Microbacteriaceae</taxon>
        <taxon>Leucobacter</taxon>
    </lineage>
</organism>
<dbReference type="GO" id="GO:0046677">
    <property type="term" value="P:response to antibiotic"/>
    <property type="evidence" value="ECO:0007669"/>
    <property type="project" value="InterPro"/>
</dbReference>
<evidence type="ECO:0000256" key="1">
    <source>
        <dbReference type="ARBA" id="ARBA00022603"/>
    </source>
</evidence>
<dbReference type="AlphaFoldDB" id="A0A939SCP4"/>
<feature type="domain" description="Thiostrepton-resistance methylase N-terminal" evidence="4">
    <location>
        <begin position="19"/>
        <end position="123"/>
    </location>
</feature>
<dbReference type="InterPro" id="IPR001537">
    <property type="entry name" value="SpoU_MeTrfase"/>
</dbReference>
<evidence type="ECO:0000313" key="6">
    <source>
        <dbReference type="Proteomes" id="UP000664382"/>
    </source>
</evidence>
<feature type="domain" description="tRNA/rRNA methyltransferase SpoU type" evidence="3">
    <location>
        <begin position="130"/>
        <end position="269"/>
    </location>
</feature>
<name>A0A939SCP4_9MICO</name>
<dbReference type="InterPro" id="IPR051259">
    <property type="entry name" value="rRNA_Methyltransferase"/>
</dbReference>
<keyword evidence="6" id="KW-1185">Reference proteome</keyword>
<dbReference type="Gene3D" id="3.40.1280.10">
    <property type="match status" value="1"/>
</dbReference>
<gene>
    <name evidence="5" type="ORF">J4H92_11905</name>
</gene>
<proteinExistence type="predicted"/>
<dbReference type="GO" id="GO:0008649">
    <property type="term" value="F:rRNA methyltransferase activity"/>
    <property type="evidence" value="ECO:0007669"/>
    <property type="project" value="InterPro"/>
</dbReference>
<dbReference type="Pfam" id="PF00588">
    <property type="entry name" value="SpoU_methylase"/>
    <property type="match status" value="1"/>
</dbReference>
<evidence type="ECO:0000313" key="5">
    <source>
        <dbReference type="EMBL" id="MBO1902650.1"/>
    </source>
</evidence>
<protein>
    <recommendedName>
        <fullName evidence="7">NshR/TsnR family 23S rRNA methyltransferase</fullName>
    </recommendedName>
</protein>
<comment type="caution">
    <text evidence="5">The sequence shown here is derived from an EMBL/GenBank/DDBJ whole genome shotgun (WGS) entry which is preliminary data.</text>
</comment>
<dbReference type="SUPFAM" id="SSF75217">
    <property type="entry name" value="alpha/beta knot"/>
    <property type="match status" value="1"/>
</dbReference>
<dbReference type="EMBL" id="JAGDYM010000013">
    <property type="protein sequence ID" value="MBO1902650.1"/>
    <property type="molecule type" value="Genomic_DNA"/>
</dbReference>
<reference evidence="5" key="1">
    <citation type="submission" date="2021-03" db="EMBL/GenBank/DDBJ databases">
        <title>Leucobacter chromiisoli sp. nov., isolated from chromium-containing soil of chemical plant.</title>
        <authorList>
            <person name="Xu Z."/>
        </authorList>
    </citation>
    <scope>NUCLEOTIDE SEQUENCE</scope>
    <source>
        <strain evidence="5">S27</strain>
    </source>
</reference>
<dbReference type="InterPro" id="IPR029026">
    <property type="entry name" value="tRNA_m1G_MTases_N"/>
</dbReference>
<dbReference type="Gene3D" id="3.30.1330.30">
    <property type="match status" value="1"/>
</dbReference>
<dbReference type="Pfam" id="PF04705">
    <property type="entry name" value="TSNR_N"/>
    <property type="match status" value="1"/>
</dbReference>